<comment type="caution">
    <text evidence="2">The sequence shown here is derived from an EMBL/GenBank/DDBJ whole genome shotgun (WGS) entry which is preliminary data.</text>
</comment>
<keyword evidence="1" id="KW-0732">Signal</keyword>
<reference evidence="2 3" key="1">
    <citation type="submission" date="2019-03" db="EMBL/GenBank/DDBJ databases">
        <title>Genomic Encyclopedia of Type Strains, Phase IV (KMG-IV): sequencing the most valuable type-strain genomes for metagenomic binning, comparative biology and taxonomic classification.</title>
        <authorList>
            <person name="Goeker M."/>
        </authorList>
    </citation>
    <scope>NUCLEOTIDE SEQUENCE [LARGE SCALE GENOMIC DNA]</scope>
    <source>
        <strain evidence="2 3">DSM 21667</strain>
    </source>
</reference>
<evidence type="ECO:0000313" key="3">
    <source>
        <dbReference type="Proteomes" id="UP000295293"/>
    </source>
</evidence>
<keyword evidence="3" id="KW-1185">Reference proteome</keyword>
<dbReference type="EMBL" id="SNZH01000001">
    <property type="protein sequence ID" value="TDR48385.1"/>
    <property type="molecule type" value="Genomic_DNA"/>
</dbReference>
<evidence type="ECO:0000256" key="1">
    <source>
        <dbReference type="SAM" id="SignalP"/>
    </source>
</evidence>
<dbReference type="InterPro" id="IPR015943">
    <property type="entry name" value="WD40/YVTN_repeat-like_dom_sf"/>
</dbReference>
<evidence type="ECO:0000313" key="2">
    <source>
        <dbReference type="EMBL" id="TDR48385.1"/>
    </source>
</evidence>
<dbReference type="Proteomes" id="UP000295293">
    <property type="component" value="Unassembled WGS sequence"/>
</dbReference>
<gene>
    <name evidence="2" type="ORF">DFR29_1013</name>
</gene>
<dbReference type="SUPFAM" id="SSF63829">
    <property type="entry name" value="Calcium-dependent phosphotriesterase"/>
    <property type="match status" value="1"/>
</dbReference>
<proteinExistence type="predicted"/>
<evidence type="ECO:0008006" key="4">
    <source>
        <dbReference type="Google" id="ProtNLM"/>
    </source>
</evidence>
<dbReference type="InterPro" id="IPR013211">
    <property type="entry name" value="LVIVD"/>
</dbReference>
<feature type="signal peptide" evidence="1">
    <location>
        <begin position="1"/>
        <end position="19"/>
    </location>
</feature>
<name>A0A4R6Z950_9GAMM</name>
<protein>
    <recommendedName>
        <fullName evidence="4">LVIVD repeat-containing protein</fullName>
    </recommendedName>
</protein>
<dbReference type="AlphaFoldDB" id="A0A4R6Z950"/>
<accession>A0A4R6Z950</accession>
<dbReference type="Gene3D" id="2.130.10.10">
    <property type="entry name" value="YVTN repeat-like/Quinoprotein amine dehydrogenase"/>
    <property type="match status" value="1"/>
</dbReference>
<organism evidence="2 3">
    <name type="scientific">Tahibacter aquaticus</name>
    <dbReference type="NCBI Taxonomy" id="520092"/>
    <lineage>
        <taxon>Bacteria</taxon>
        <taxon>Pseudomonadati</taxon>
        <taxon>Pseudomonadota</taxon>
        <taxon>Gammaproteobacteria</taxon>
        <taxon>Lysobacterales</taxon>
        <taxon>Rhodanobacteraceae</taxon>
        <taxon>Tahibacter</taxon>
    </lineage>
</organism>
<dbReference type="PROSITE" id="PS51257">
    <property type="entry name" value="PROKAR_LIPOPROTEIN"/>
    <property type="match status" value="1"/>
</dbReference>
<dbReference type="SUPFAM" id="SSF75011">
    <property type="entry name" value="3-carboxy-cis,cis-mucoante lactonizing enzyme"/>
    <property type="match status" value="1"/>
</dbReference>
<dbReference type="Pfam" id="PF08309">
    <property type="entry name" value="LVIVD"/>
    <property type="match status" value="4"/>
</dbReference>
<dbReference type="RefSeq" id="WP_166653775.1">
    <property type="nucleotide sequence ID" value="NZ_SNZH01000001.1"/>
</dbReference>
<feature type="chain" id="PRO_5020328995" description="LVIVD repeat-containing protein" evidence="1">
    <location>
        <begin position="20"/>
        <end position="637"/>
    </location>
</feature>
<sequence>MKAPHSALLLSALACTAAAAPPAPTSFIASRGGNLGDPVSAENYVYLPTGSTLTAWNRLSDGAVQLVGDTRSTPADGWLTGLVRQGDYLYASYRGYSAEAAGVAVYSIADRAHPQLLGLYDNYSNAAIRMPESIAIANGYLYLLDSEQGIFASPLASPALPAFSRVSTDWGSYDHATVQGNRLYTVGRTFLSGTALNIYDLTTPLAPQLLGATTLDGYDNFRLKVRAPYAYGFGLAMNITDIGDPANILPRGRIDTPVAYEGLLLGDHAWGVGLDGLDVWNVANPDQPAQAGHFTIGTFATDATAVLGEDALLATRADRFVRLDATLPTTPTQRSESQLPAGTAAYDLSVRGDTALVLGNAYGLNIAKAGDLAPLGRYETSLEPSLQGRAFEQLALDGNRAYLTSWGSGLVIADIANPRQPQELGFWPYGFATAVVARGNFAYVGRSTNGGELVVVDVSNPAQPQPRGSLASSKILRLALHGNHVFIADEAVDGPGSLILVDISNPDAPVETSRYTGCNSVSDVAVDPSGRRALIACGEFAHLVDVSNRAQPVLLGIYTDGGRTVALRGDRAFIGSDFTLDEVDLANPAQPQRLQRWNLAAPAMRVQAAADGRVYAMTGLAGVYVFEPDRIFADTQQ</sequence>